<evidence type="ECO:0000256" key="2">
    <source>
        <dbReference type="ARBA" id="ARBA00017872"/>
    </source>
</evidence>
<dbReference type="CDD" id="cd04170">
    <property type="entry name" value="EF-G_bact"/>
    <property type="match status" value="1"/>
</dbReference>
<dbReference type="InterPro" id="IPR014721">
    <property type="entry name" value="Ribsml_uS5_D2-typ_fold_subgr"/>
</dbReference>
<dbReference type="Gene3D" id="3.30.70.240">
    <property type="match status" value="1"/>
</dbReference>
<keyword evidence="7" id="KW-0648">Protein biosynthesis</keyword>
<dbReference type="SUPFAM" id="SSF50447">
    <property type="entry name" value="Translation proteins"/>
    <property type="match status" value="1"/>
</dbReference>
<dbReference type="InterPro" id="IPR027417">
    <property type="entry name" value="P-loop_NTPase"/>
</dbReference>
<organism evidence="7 8">
    <name type="scientific">Winogradskyella aurantia</name>
    <dbReference type="NCBI Taxonomy" id="1915063"/>
    <lineage>
        <taxon>Bacteria</taxon>
        <taxon>Pseudomonadati</taxon>
        <taxon>Bacteroidota</taxon>
        <taxon>Flavobacteriia</taxon>
        <taxon>Flavobacteriales</taxon>
        <taxon>Flavobacteriaceae</taxon>
        <taxon>Winogradskyella</taxon>
    </lineage>
</organism>
<keyword evidence="7" id="KW-0251">Elongation factor</keyword>
<keyword evidence="3" id="KW-0547">Nucleotide-binding</keyword>
<proteinExistence type="predicted"/>
<dbReference type="InterPro" id="IPR047872">
    <property type="entry name" value="EFG_IV"/>
</dbReference>
<dbReference type="NCBIfam" id="TIGR00231">
    <property type="entry name" value="small_GTP"/>
    <property type="match status" value="1"/>
</dbReference>
<dbReference type="InterPro" id="IPR020568">
    <property type="entry name" value="Ribosomal_Su5_D2-typ_SF"/>
</dbReference>
<dbReference type="GO" id="GO:0003746">
    <property type="term" value="F:translation elongation factor activity"/>
    <property type="evidence" value="ECO:0007669"/>
    <property type="project" value="UniProtKB-KW"/>
</dbReference>
<dbReference type="GO" id="GO:0005525">
    <property type="term" value="F:GTP binding"/>
    <property type="evidence" value="ECO:0007669"/>
    <property type="project" value="UniProtKB-KW"/>
</dbReference>
<dbReference type="InterPro" id="IPR041095">
    <property type="entry name" value="EFG_II"/>
</dbReference>
<dbReference type="Gene3D" id="3.30.230.10">
    <property type="match status" value="1"/>
</dbReference>
<dbReference type="SUPFAM" id="SSF52540">
    <property type="entry name" value="P-loop containing nucleoside triphosphate hydrolases"/>
    <property type="match status" value="1"/>
</dbReference>
<evidence type="ECO:0000256" key="3">
    <source>
        <dbReference type="ARBA" id="ARBA00022741"/>
    </source>
</evidence>
<dbReference type="CDD" id="cd01434">
    <property type="entry name" value="EFG_mtEFG1_IV"/>
    <property type="match status" value="1"/>
</dbReference>
<dbReference type="Pfam" id="PF00679">
    <property type="entry name" value="EFG_C"/>
    <property type="match status" value="1"/>
</dbReference>
<dbReference type="SUPFAM" id="SSF54211">
    <property type="entry name" value="Ribosomal protein S5 domain 2-like"/>
    <property type="match status" value="1"/>
</dbReference>
<dbReference type="GO" id="GO:0003924">
    <property type="term" value="F:GTPase activity"/>
    <property type="evidence" value="ECO:0007669"/>
    <property type="project" value="InterPro"/>
</dbReference>
<evidence type="ECO:0000256" key="4">
    <source>
        <dbReference type="ARBA" id="ARBA00023134"/>
    </source>
</evidence>
<dbReference type="RefSeq" id="WP_094968215.1">
    <property type="nucleotide sequence ID" value="NZ_NGJN01000004.1"/>
</dbReference>
<dbReference type="Pfam" id="PF14492">
    <property type="entry name" value="EFG_III"/>
    <property type="match status" value="1"/>
</dbReference>
<dbReference type="EMBL" id="NGJN01000004">
    <property type="protein sequence ID" value="OZV68450.1"/>
    <property type="molecule type" value="Genomic_DNA"/>
</dbReference>
<comment type="caution">
    <text evidence="7">The sequence shown here is derived from an EMBL/GenBank/DDBJ whole genome shotgun (WGS) entry which is preliminary data.</text>
</comment>
<dbReference type="AlphaFoldDB" id="A0A265UT30"/>
<evidence type="ECO:0000256" key="1">
    <source>
        <dbReference type="ARBA" id="ARBA00013902"/>
    </source>
</evidence>
<evidence type="ECO:0000313" key="7">
    <source>
        <dbReference type="EMBL" id="OZV68450.1"/>
    </source>
</evidence>
<accession>A0A265UT30</accession>
<dbReference type="InterPro" id="IPR000795">
    <property type="entry name" value="T_Tr_GTP-bd_dom"/>
</dbReference>
<feature type="domain" description="Tr-type G" evidence="6">
    <location>
        <begin position="7"/>
        <end position="284"/>
    </location>
</feature>
<dbReference type="Pfam" id="PF22042">
    <property type="entry name" value="EF-G_D2"/>
    <property type="match status" value="1"/>
</dbReference>
<dbReference type="SMART" id="SM00889">
    <property type="entry name" value="EFG_IV"/>
    <property type="match status" value="1"/>
</dbReference>
<dbReference type="InterPro" id="IPR053905">
    <property type="entry name" value="EF-G-like_DII"/>
</dbReference>
<name>A0A265UT30_9FLAO</name>
<keyword evidence="4" id="KW-0342">GTP-binding</keyword>
<evidence type="ECO:0000256" key="5">
    <source>
        <dbReference type="ARBA" id="ARBA00024731"/>
    </source>
</evidence>
<dbReference type="Gene3D" id="3.40.50.300">
    <property type="entry name" value="P-loop containing nucleotide triphosphate hydrolases"/>
    <property type="match status" value="1"/>
</dbReference>
<dbReference type="InterPro" id="IPR035647">
    <property type="entry name" value="EFG_III/V"/>
</dbReference>
<dbReference type="InterPro" id="IPR005517">
    <property type="entry name" value="Transl_elong_EFG/EF2_IV"/>
</dbReference>
<dbReference type="SMART" id="SM00838">
    <property type="entry name" value="EFG_C"/>
    <property type="match status" value="1"/>
</dbReference>
<dbReference type="GO" id="GO:0032790">
    <property type="term" value="P:ribosome disassembly"/>
    <property type="evidence" value="ECO:0007669"/>
    <property type="project" value="TreeGrafter"/>
</dbReference>
<evidence type="ECO:0000259" key="6">
    <source>
        <dbReference type="PROSITE" id="PS51722"/>
    </source>
</evidence>
<dbReference type="PANTHER" id="PTHR43261">
    <property type="entry name" value="TRANSLATION ELONGATION FACTOR G-RELATED"/>
    <property type="match status" value="1"/>
</dbReference>
<dbReference type="NCBIfam" id="NF009381">
    <property type="entry name" value="PRK12740.1-5"/>
    <property type="match status" value="1"/>
</dbReference>
<gene>
    <name evidence="7" type="ORF">CA834_08195</name>
</gene>
<dbReference type="Pfam" id="PF00009">
    <property type="entry name" value="GTP_EFTU"/>
    <property type="match status" value="1"/>
</dbReference>
<dbReference type="InterPro" id="IPR005225">
    <property type="entry name" value="Small_GTP-bd"/>
</dbReference>
<dbReference type="InterPro" id="IPR000640">
    <property type="entry name" value="EFG_V-like"/>
</dbReference>
<protein>
    <recommendedName>
        <fullName evidence="2">Elongation factor G</fullName>
    </recommendedName>
    <alternativeName>
        <fullName evidence="1">Tetracycline resistance protein TetQ</fullName>
    </alternativeName>
</protein>
<keyword evidence="8" id="KW-1185">Reference proteome</keyword>
<dbReference type="Gene3D" id="2.40.30.10">
    <property type="entry name" value="Translation factors"/>
    <property type="match status" value="1"/>
</dbReference>
<dbReference type="FunFam" id="3.30.70.240:FF:000001">
    <property type="entry name" value="Elongation factor G"/>
    <property type="match status" value="1"/>
</dbReference>
<dbReference type="SUPFAM" id="SSF54980">
    <property type="entry name" value="EF-G C-terminal domain-like"/>
    <property type="match status" value="2"/>
</dbReference>
<dbReference type="InterPro" id="IPR009000">
    <property type="entry name" value="Transl_B-barrel_sf"/>
</dbReference>
<dbReference type="Gene3D" id="3.30.70.870">
    <property type="entry name" value="Elongation Factor G (Translational Gtpase), domain 3"/>
    <property type="match status" value="1"/>
</dbReference>
<dbReference type="Proteomes" id="UP000216840">
    <property type="component" value="Unassembled WGS sequence"/>
</dbReference>
<reference evidence="7 8" key="1">
    <citation type="submission" date="2017-05" db="EMBL/GenBank/DDBJ databases">
        <title>The draft genome sequence of Idiomarina salinarum WNB302.</title>
        <authorList>
            <person name="Sun Y."/>
            <person name="Chen B."/>
            <person name="Du Z."/>
        </authorList>
    </citation>
    <scope>NUCLEOTIDE SEQUENCE [LARGE SCALE GENOMIC DNA]</scope>
    <source>
        <strain evidence="7 8">WNB302</strain>
    </source>
</reference>
<dbReference type="Pfam" id="PF03764">
    <property type="entry name" value="EFG_IV"/>
    <property type="match status" value="2"/>
</dbReference>
<comment type="function">
    <text evidence="5">Catalyzes the GTP-dependent ribosomal translocation step during translation elongation. During this step, the ribosome changes from the pre-translocational (PRE) to the post-translocational (POST) state as the newly formed A-site-bound peptidyl-tRNA and P-site-bound deacylated tRNA move to the P and E sites, respectively. Catalyzes the coordinated movement of the two tRNA molecules, the mRNA and conformational changes in the ribosome.</text>
</comment>
<dbReference type="CDD" id="cd03713">
    <property type="entry name" value="EFG_mtEFG_C"/>
    <property type="match status" value="1"/>
</dbReference>
<dbReference type="InterPro" id="IPR035649">
    <property type="entry name" value="EFG_V"/>
</dbReference>
<dbReference type="PROSITE" id="PS51722">
    <property type="entry name" value="G_TR_2"/>
    <property type="match status" value="1"/>
</dbReference>
<dbReference type="PANTHER" id="PTHR43261:SF6">
    <property type="entry name" value="ELONGATION FACTOR G-LIKE PROTEIN"/>
    <property type="match status" value="1"/>
</dbReference>
<dbReference type="OrthoDB" id="9801591at2"/>
<evidence type="ECO:0000313" key="8">
    <source>
        <dbReference type="Proteomes" id="UP000216840"/>
    </source>
</evidence>
<sequence length="706" mass="79064">MKVFDEKHIKNVAFVGAHRAGKTTLSETMLFEAGLINRRGTVEQQNTVSDYHEFEHQRGASVFATPLHTEWRNYKINIIDTPGLDDFIGEIMSSIKVADTIVTVINAKHGADIGTEIIWNYIDRYHKPTLFVINKIDSENANFEMSFNSLKELVGNNAVMVQYPIKINGAQCIIDVLKMKCYKFGPEGGKPEKLPIPEDQIEQANTLHNELVEKAAENDEELMELFFENGTLNEDELKQGIKLGMLNHDIFPVFCVSALNDMGTGRLMGFIDNVAPAAADLKPEQTIEGDILEPKLNGDTSLFVFKNIYQPNLGQITFFKVMSGEVKANDKLFNTRTGESETLNQLYIMDGKQKHAVQKLTVGDIGATTKLKFTETNDTLASKAEAGTIKPIKFPQARLTKAVLAETASEEEKLSEALRRIHSQDLTVDLSYNNETHQTLVGTQGELHLATLSWLLENIYDVKAKFEAPKISYRETIQRSATANYRHKKQSGGSGQFGQVHLKIEPYYEGMPEPEGFSLRGKEVVDLPWDGKLVFYNCIVGGVIDQRYLPSIMKGILEVMESGPMTKSFIRDVRVMVYDGKMHPVDSNDISFKIAGAHAFKEAFLNANPKLLEPIEHMKLRVPDQMIGSVMTELQSRRAIIQGVEIEAHYQVLKCTIPSAELSGFSNQLRSLTQGRATYTSNFEGYNAVPTHIQKELIKATDLITT</sequence>